<protein>
    <submittedName>
        <fullName evidence="1">Uncharacterized protein</fullName>
    </submittedName>
</protein>
<comment type="caution">
    <text evidence="1">The sequence shown here is derived from an EMBL/GenBank/DDBJ whole genome shotgun (WGS) entry which is preliminary data.</text>
</comment>
<dbReference type="Proteomes" id="UP000683925">
    <property type="component" value="Unassembled WGS sequence"/>
</dbReference>
<proteinExistence type="predicted"/>
<organism evidence="1 2">
    <name type="scientific">Paramecium octaurelia</name>
    <dbReference type="NCBI Taxonomy" id="43137"/>
    <lineage>
        <taxon>Eukaryota</taxon>
        <taxon>Sar</taxon>
        <taxon>Alveolata</taxon>
        <taxon>Ciliophora</taxon>
        <taxon>Intramacronucleata</taxon>
        <taxon>Oligohymenophorea</taxon>
        <taxon>Peniculida</taxon>
        <taxon>Parameciidae</taxon>
        <taxon>Paramecium</taxon>
    </lineage>
</organism>
<sequence>MDEKNFQLHQCVDWERELSIFIKGQLKFIHEQYSNNTDD</sequence>
<name>A0A8S1VPL5_PAROT</name>
<dbReference type="EMBL" id="CAJJDP010000068">
    <property type="protein sequence ID" value="CAD8177509.1"/>
    <property type="molecule type" value="Genomic_DNA"/>
</dbReference>
<keyword evidence="2" id="KW-1185">Reference proteome</keyword>
<evidence type="ECO:0000313" key="1">
    <source>
        <dbReference type="EMBL" id="CAD8177509.1"/>
    </source>
</evidence>
<accession>A0A8S1VPL5</accession>
<dbReference type="AlphaFoldDB" id="A0A8S1VPL5"/>
<gene>
    <name evidence="1" type="ORF">POCTA_138.1.T0690066</name>
</gene>
<evidence type="ECO:0000313" key="2">
    <source>
        <dbReference type="Proteomes" id="UP000683925"/>
    </source>
</evidence>
<reference evidence="1" key="1">
    <citation type="submission" date="2021-01" db="EMBL/GenBank/DDBJ databases">
        <authorList>
            <consortium name="Genoscope - CEA"/>
            <person name="William W."/>
        </authorList>
    </citation>
    <scope>NUCLEOTIDE SEQUENCE</scope>
</reference>